<evidence type="ECO:0000313" key="2">
    <source>
        <dbReference type="Proteomes" id="UP000198211"/>
    </source>
</evidence>
<dbReference type="AlphaFoldDB" id="A0A225WLR9"/>
<dbReference type="EMBL" id="NBNE01000564">
    <property type="protein sequence ID" value="OWZ18611.1"/>
    <property type="molecule type" value="Genomic_DNA"/>
</dbReference>
<dbReference type="PANTHER" id="PTHR24559:SF444">
    <property type="entry name" value="REVERSE TRANSCRIPTASE DOMAIN-CONTAINING PROTEIN"/>
    <property type="match status" value="1"/>
</dbReference>
<keyword evidence="2" id="KW-1185">Reference proteome</keyword>
<gene>
    <name evidence="1" type="ORF">PHMEG_0007276</name>
</gene>
<dbReference type="InterPro" id="IPR043128">
    <property type="entry name" value="Rev_trsase/Diguanyl_cyclase"/>
</dbReference>
<keyword evidence="1" id="KW-0808">Transferase</keyword>
<organism evidence="1 2">
    <name type="scientific">Phytophthora megakarya</name>
    <dbReference type="NCBI Taxonomy" id="4795"/>
    <lineage>
        <taxon>Eukaryota</taxon>
        <taxon>Sar</taxon>
        <taxon>Stramenopiles</taxon>
        <taxon>Oomycota</taxon>
        <taxon>Peronosporomycetes</taxon>
        <taxon>Peronosporales</taxon>
        <taxon>Peronosporaceae</taxon>
        <taxon>Phytophthora</taxon>
    </lineage>
</organism>
<dbReference type="Gene3D" id="3.10.10.10">
    <property type="entry name" value="HIV Type 1 Reverse Transcriptase, subunit A, domain 1"/>
    <property type="match status" value="1"/>
</dbReference>
<reference evidence="2" key="1">
    <citation type="submission" date="2017-03" db="EMBL/GenBank/DDBJ databases">
        <title>Phytopthora megakarya and P. palmivora, two closely related causual agents of cacao black pod achieved similar genome size and gene model numbers by different mechanisms.</title>
        <authorList>
            <person name="Ali S."/>
            <person name="Shao J."/>
            <person name="Larry D.J."/>
            <person name="Kronmiller B."/>
            <person name="Shen D."/>
            <person name="Strem M.D."/>
            <person name="Melnick R.L."/>
            <person name="Guiltinan M.J."/>
            <person name="Tyler B.M."/>
            <person name="Meinhardt L.W."/>
            <person name="Bailey B.A."/>
        </authorList>
    </citation>
    <scope>NUCLEOTIDE SEQUENCE [LARGE SCALE GENOMIC DNA]</scope>
    <source>
        <strain evidence="2">zdho120</strain>
    </source>
</reference>
<dbReference type="InterPro" id="IPR053134">
    <property type="entry name" value="RNA-dir_DNA_polymerase"/>
</dbReference>
<sequence>MRESKSPLSTPTFYVRKPNGKWCIVRAFNKLNAATILTQTPILRKDILQINMVGCTMYSALDMVADYYQLLMRASDIPLTAVTIPSGLSIPPATFNLLVTQLFEHRRAYAHTYFDDSFVHRAELGRSDLENNVDHLRAVLECMRSNKLYASADTYIFGAKEVSFLGCFIGKRGLRADPAKARAIVD</sequence>
<dbReference type="Gene3D" id="3.30.70.270">
    <property type="match status" value="1"/>
</dbReference>
<dbReference type="SUPFAM" id="SSF56672">
    <property type="entry name" value="DNA/RNA polymerases"/>
    <property type="match status" value="1"/>
</dbReference>
<protein>
    <submittedName>
        <fullName evidence="1">Reverse transcriptase</fullName>
    </submittedName>
</protein>
<dbReference type="STRING" id="4795.A0A225WLR9"/>
<comment type="caution">
    <text evidence="1">The sequence shown here is derived from an EMBL/GenBank/DDBJ whole genome shotgun (WGS) entry which is preliminary data.</text>
</comment>
<evidence type="ECO:0000313" key="1">
    <source>
        <dbReference type="EMBL" id="OWZ18611.1"/>
    </source>
</evidence>
<name>A0A225WLR9_9STRA</name>
<dbReference type="Proteomes" id="UP000198211">
    <property type="component" value="Unassembled WGS sequence"/>
</dbReference>
<keyword evidence="1" id="KW-0548">Nucleotidyltransferase</keyword>
<keyword evidence="1" id="KW-0695">RNA-directed DNA polymerase</keyword>
<dbReference type="OrthoDB" id="104167at2759"/>
<dbReference type="InterPro" id="IPR043502">
    <property type="entry name" value="DNA/RNA_pol_sf"/>
</dbReference>
<dbReference type="GO" id="GO:0003964">
    <property type="term" value="F:RNA-directed DNA polymerase activity"/>
    <property type="evidence" value="ECO:0007669"/>
    <property type="project" value="UniProtKB-KW"/>
</dbReference>
<dbReference type="PANTHER" id="PTHR24559">
    <property type="entry name" value="TRANSPOSON TY3-I GAG-POL POLYPROTEIN"/>
    <property type="match status" value="1"/>
</dbReference>
<accession>A0A225WLR9</accession>
<proteinExistence type="predicted"/>
<dbReference type="CDD" id="cd01647">
    <property type="entry name" value="RT_LTR"/>
    <property type="match status" value="1"/>
</dbReference>